<dbReference type="InterPro" id="IPR006439">
    <property type="entry name" value="HAD-SF_hydro_IA"/>
</dbReference>
<dbReference type="RefSeq" id="WP_097029387.1">
    <property type="nucleotide sequence ID" value="NZ_OAOQ01000002.1"/>
</dbReference>
<keyword evidence="1" id="KW-0378">Hydrolase</keyword>
<organism evidence="1 2">
    <name type="scientific">Cereibacter ovatus</name>
    <dbReference type="NCBI Taxonomy" id="439529"/>
    <lineage>
        <taxon>Bacteria</taxon>
        <taxon>Pseudomonadati</taxon>
        <taxon>Pseudomonadota</taxon>
        <taxon>Alphaproteobacteria</taxon>
        <taxon>Rhodobacterales</taxon>
        <taxon>Paracoccaceae</taxon>
        <taxon>Cereibacter</taxon>
    </lineage>
</organism>
<dbReference type="SFLD" id="SFLDS00003">
    <property type="entry name" value="Haloacid_Dehalogenase"/>
    <property type="match status" value="1"/>
</dbReference>
<dbReference type="InterPro" id="IPR023198">
    <property type="entry name" value="PGP-like_dom2"/>
</dbReference>
<dbReference type="Gene3D" id="3.40.50.1000">
    <property type="entry name" value="HAD superfamily/HAD-like"/>
    <property type="match status" value="1"/>
</dbReference>
<dbReference type="SUPFAM" id="SSF56784">
    <property type="entry name" value="HAD-like"/>
    <property type="match status" value="1"/>
</dbReference>
<dbReference type="Pfam" id="PF00702">
    <property type="entry name" value="Hydrolase"/>
    <property type="match status" value="1"/>
</dbReference>
<name>A0A285CNE5_9RHOB</name>
<protein>
    <submittedName>
        <fullName evidence="1">HAD superfamily hydrolase (TIGR01509 family)</fullName>
    </submittedName>
</protein>
<keyword evidence="2" id="KW-1185">Reference proteome</keyword>
<dbReference type="SFLD" id="SFLDG01129">
    <property type="entry name" value="C1.5:_HAD__Beta-PGM__Phosphata"/>
    <property type="match status" value="1"/>
</dbReference>
<dbReference type="AlphaFoldDB" id="A0A285CNE5"/>
<dbReference type="Proteomes" id="UP000219467">
    <property type="component" value="Unassembled WGS sequence"/>
</dbReference>
<dbReference type="PANTHER" id="PTHR18901:SF38">
    <property type="entry name" value="PSEUDOURIDINE-5'-PHOSPHATASE"/>
    <property type="match status" value="1"/>
</dbReference>
<accession>A0A285CNE5</accession>
<dbReference type="EMBL" id="OAOQ01000002">
    <property type="protein sequence ID" value="SNX68935.1"/>
    <property type="molecule type" value="Genomic_DNA"/>
</dbReference>
<gene>
    <name evidence="1" type="ORF">SAMN05878503_102375</name>
</gene>
<dbReference type="InterPro" id="IPR023214">
    <property type="entry name" value="HAD_sf"/>
</dbReference>
<dbReference type="GO" id="GO:0016787">
    <property type="term" value="F:hydrolase activity"/>
    <property type="evidence" value="ECO:0007669"/>
    <property type="project" value="UniProtKB-KW"/>
</dbReference>
<evidence type="ECO:0000313" key="2">
    <source>
        <dbReference type="Proteomes" id="UP000219467"/>
    </source>
</evidence>
<sequence length="222" mass="22966">MTLPTQPPHIKAVIFDCDGVLVDSEPAAFAMLGEDMARHGLPLTHAEMEAHFLGGTIPGAAAKARALGADLPANWVDDFYERLYARLAEGTPLIPDVLGVIAALDAAGIAYAVGSNGSDRKMQVTLGQHPALLAKLHGRLFSGQTLGAPKPAPDLYLHAARALGVPPAHAAVIEDSPTGARAARAAGMTCFGYAPHGQASALRAEGAIPFTDMRDLPGLLGL</sequence>
<dbReference type="Gene3D" id="1.10.150.240">
    <property type="entry name" value="Putative phosphatase, domain 2"/>
    <property type="match status" value="1"/>
</dbReference>
<proteinExistence type="predicted"/>
<evidence type="ECO:0000313" key="1">
    <source>
        <dbReference type="EMBL" id="SNX68935.1"/>
    </source>
</evidence>
<reference evidence="2" key="1">
    <citation type="submission" date="2017-08" db="EMBL/GenBank/DDBJ databases">
        <authorList>
            <person name="Varghese N."/>
            <person name="Submissions S."/>
        </authorList>
    </citation>
    <scope>NUCLEOTIDE SEQUENCE [LARGE SCALE GENOMIC DNA]</scope>
    <source>
        <strain evidence="2">JA234</strain>
    </source>
</reference>
<dbReference type="PANTHER" id="PTHR18901">
    <property type="entry name" value="2-DEOXYGLUCOSE-6-PHOSPHATE PHOSPHATASE 2"/>
    <property type="match status" value="1"/>
</dbReference>
<dbReference type="OrthoDB" id="9797743at2"/>
<dbReference type="NCBIfam" id="TIGR01509">
    <property type="entry name" value="HAD-SF-IA-v3"/>
    <property type="match status" value="1"/>
</dbReference>
<dbReference type="InterPro" id="IPR036412">
    <property type="entry name" value="HAD-like_sf"/>
</dbReference>